<feature type="domain" description="ATP-cone" evidence="3">
    <location>
        <begin position="9"/>
        <end position="99"/>
    </location>
</feature>
<evidence type="ECO:0000256" key="1">
    <source>
        <dbReference type="ARBA" id="ARBA00022741"/>
    </source>
</evidence>
<evidence type="ECO:0000256" key="2">
    <source>
        <dbReference type="ARBA" id="ARBA00022840"/>
    </source>
</evidence>
<dbReference type="PANTHER" id="PTHR30455">
    <property type="entry name" value="TRANSCRIPTIONAL REPRESSOR NRDR"/>
    <property type="match status" value="1"/>
</dbReference>
<dbReference type="EMBL" id="UINC01068417">
    <property type="protein sequence ID" value="SVC01030.1"/>
    <property type="molecule type" value="Genomic_DNA"/>
</dbReference>
<gene>
    <name evidence="4" type="ORF">METZ01_LOCUS253884</name>
</gene>
<dbReference type="Pfam" id="PF03477">
    <property type="entry name" value="ATP-cone"/>
    <property type="match status" value="1"/>
</dbReference>
<accession>A0A382IN01</accession>
<reference evidence="4" key="1">
    <citation type="submission" date="2018-05" db="EMBL/GenBank/DDBJ databases">
        <authorList>
            <person name="Lanie J.A."/>
            <person name="Ng W.-L."/>
            <person name="Kazmierczak K.M."/>
            <person name="Andrzejewski T.M."/>
            <person name="Davidsen T.M."/>
            <person name="Wayne K.J."/>
            <person name="Tettelin H."/>
            <person name="Glass J.I."/>
            <person name="Rusch D."/>
            <person name="Podicherti R."/>
            <person name="Tsui H.-C.T."/>
            <person name="Winkler M.E."/>
        </authorList>
    </citation>
    <scope>NUCLEOTIDE SEQUENCE</scope>
</reference>
<sequence>MEEILREDLVVVKRDGRRESFDRSKLTIGLRRAISKRQVDAEQINALLSEALRHIENEYDSEVPSRAIADTIMRLLRNVDEIAWLRFASFYEDFRGLSRFAREIVNLNSEGNGE</sequence>
<evidence type="ECO:0000313" key="4">
    <source>
        <dbReference type="EMBL" id="SVC01030.1"/>
    </source>
</evidence>
<evidence type="ECO:0000259" key="3">
    <source>
        <dbReference type="PROSITE" id="PS51161"/>
    </source>
</evidence>
<protein>
    <recommendedName>
        <fullName evidence="3">ATP-cone domain-containing protein</fullName>
    </recommendedName>
</protein>
<dbReference type="GO" id="GO:0005524">
    <property type="term" value="F:ATP binding"/>
    <property type="evidence" value="ECO:0007669"/>
    <property type="project" value="UniProtKB-KW"/>
</dbReference>
<organism evidence="4">
    <name type="scientific">marine metagenome</name>
    <dbReference type="NCBI Taxonomy" id="408172"/>
    <lineage>
        <taxon>unclassified sequences</taxon>
        <taxon>metagenomes</taxon>
        <taxon>ecological metagenomes</taxon>
    </lineage>
</organism>
<dbReference type="PANTHER" id="PTHR30455:SF2">
    <property type="entry name" value="TRANSCRIPTIONAL REPRESSOR NRDR"/>
    <property type="match status" value="1"/>
</dbReference>
<dbReference type="PROSITE" id="PS51161">
    <property type="entry name" value="ATP_CONE"/>
    <property type="match status" value="1"/>
</dbReference>
<keyword evidence="2" id="KW-0067">ATP-binding</keyword>
<proteinExistence type="inferred from homology"/>
<dbReference type="HAMAP" id="MF_00440">
    <property type="entry name" value="NrdR"/>
    <property type="match status" value="1"/>
</dbReference>
<dbReference type="AlphaFoldDB" id="A0A382IN01"/>
<dbReference type="InterPro" id="IPR003796">
    <property type="entry name" value="RNR_NrdR-like"/>
</dbReference>
<name>A0A382IN01_9ZZZZ</name>
<dbReference type="GO" id="GO:0008270">
    <property type="term" value="F:zinc ion binding"/>
    <property type="evidence" value="ECO:0007669"/>
    <property type="project" value="InterPro"/>
</dbReference>
<dbReference type="InterPro" id="IPR005144">
    <property type="entry name" value="ATP-cone_dom"/>
</dbReference>
<dbReference type="GO" id="GO:0045892">
    <property type="term" value="P:negative regulation of DNA-templated transcription"/>
    <property type="evidence" value="ECO:0007669"/>
    <property type="project" value="InterPro"/>
</dbReference>
<keyword evidence="1" id="KW-0547">Nucleotide-binding</keyword>